<organism evidence="2 3">
    <name type="scientific">Pelagomonas calceolata</name>
    <dbReference type="NCBI Taxonomy" id="35677"/>
    <lineage>
        <taxon>Eukaryota</taxon>
        <taxon>Sar</taxon>
        <taxon>Stramenopiles</taxon>
        <taxon>Ochrophyta</taxon>
        <taxon>Pelagophyceae</taxon>
        <taxon>Pelagomonadales</taxon>
        <taxon>Pelagomonadaceae</taxon>
        <taxon>Pelagomonas</taxon>
    </lineage>
</organism>
<reference evidence="2" key="1">
    <citation type="submission" date="2021-11" db="EMBL/GenBank/DDBJ databases">
        <authorList>
            <consortium name="Genoscope - CEA"/>
            <person name="William W."/>
        </authorList>
    </citation>
    <scope>NUCLEOTIDE SEQUENCE</scope>
</reference>
<protein>
    <submittedName>
        <fullName evidence="2">Uncharacterized protein</fullName>
    </submittedName>
</protein>
<dbReference type="AlphaFoldDB" id="A0A8J2T255"/>
<proteinExistence type="predicted"/>
<dbReference type="OrthoDB" id="9993283at2759"/>
<feature type="signal peptide" evidence="1">
    <location>
        <begin position="1"/>
        <end position="17"/>
    </location>
</feature>
<dbReference type="Proteomes" id="UP000789595">
    <property type="component" value="Unassembled WGS sequence"/>
</dbReference>
<evidence type="ECO:0000313" key="2">
    <source>
        <dbReference type="EMBL" id="CAH0379094.1"/>
    </source>
</evidence>
<keyword evidence="3" id="KW-1185">Reference proteome</keyword>
<feature type="chain" id="PRO_5035156148" evidence="1">
    <location>
        <begin position="18"/>
        <end position="212"/>
    </location>
</feature>
<keyword evidence="1" id="KW-0732">Signal</keyword>
<evidence type="ECO:0000256" key="1">
    <source>
        <dbReference type="SAM" id="SignalP"/>
    </source>
</evidence>
<dbReference type="EMBL" id="CAKKNE010000006">
    <property type="protein sequence ID" value="CAH0379094.1"/>
    <property type="molecule type" value="Genomic_DNA"/>
</dbReference>
<accession>A0A8J2T255</accession>
<comment type="caution">
    <text evidence="2">The sequence shown here is derived from an EMBL/GenBank/DDBJ whole genome shotgun (WGS) entry which is preliminary data.</text>
</comment>
<sequence>MAKHITLMLRALLAALAGSLRQPARRAMASRRALLAGAPALVVPGAALADPSLLSTVQGPLQDAIAPGHWLGQFVGLNSRTERWEFAGSPAEVSAALVAVLDELTPERRAKLLIPEFRVARADAGGVHVLTWTKAEWLDSLDVRLEPRRAGTAATASFYATGFFPTSLPLAPLLNVGMAWLPFASPGPRNEMLQAFRLRALKGLLDKKLANV</sequence>
<gene>
    <name evidence="2" type="ORF">PECAL_6P06950</name>
</gene>
<name>A0A8J2T255_9STRA</name>
<evidence type="ECO:0000313" key="3">
    <source>
        <dbReference type="Proteomes" id="UP000789595"/>
    </source>
</evidence>